<evidence type="ECO:0000313" key="1">
    <source>
        <dbReference type="EMBL" id="MDN6899863.1"/>
    </source>
</evidence>
<organism evidence="1 2">
    <name type="scientific">Oenococcus sicerae</name>
    <dbReference type="NCBI Taxonomy" id="2203724"/>
    <lineage>
        <taxon>Bacteria</taxon>
        <taxon>Bacillati</taxon>
        <taxon>Bacillota</taxon>
        <taxon>Bacilli</taxon>
        <taxon>Lactobacillales</taxon>
        <taxon>Lactobacillaceae</taxon>
        <taxon>Oenococcus</taxon>
    </lineage>
</organism>
<dbReference type="InterPro" id="IPR029035">
    <property type="entry name" value="DHS-like_NAD/FAD-binding_dom"/>
</dbReference>
<dbReference type="Pfam" id="PF13289">
    <property type="entry name" value="SIR2_2"/>
    <property type="match status" value="1"/>
</dbReference>
<gene>
    <name evidence="1" type="ORF">EVC35_02435</name>
</gene>
<dbReference type="AlphaFoldDB" id="A0AAJ1RA89"/>
<comment type="caution">
    <text evidence="1">The sequence shown here is derived from an EMBL/GenBank/DDBJ whole genome shotgun (WGS) entry which is preliminary data.</text>
</comment>
<evidence type="ECO:0000313" key="2">
    <source>
        <dbReference type="Proteomes" id="UP001167919"/>
    </source>
</evidence>
<proteinExistence type="predicted"/>
<dbReference type="Proteomes" id="UP001167919">
    <property type="component" value="Unassembled WGS sequence"/>
</dbReference>
<reference evidence="1" key="1">
    <citation type="submission" date="2019-01" db="EMBL/GenBank/DDBJ databases">
        <title>Oenococcus sicerae UCMA17102.</title>
        <authorList>
            <person name="Cousin F.J."/>
            <person name="Le Guellec R."/>
            <person name="Cretenet M."/>
        </authorList>
    </citation>
    <scope>NUCLEOTIDE SEQUENCE</scope>
    <source>
        <strain evidence="1">UCMA17102</strain>
    </source>
</reference>
<sequence length="413" mass="46848">MFIIILAIKLGVKMSEIKTRNDTAVIYFNGLGKKYEKPTAGDFLLNGHPVKGDDNEILPEDRVVSLIKQETANFISHHFTQIVLLAGAGSSISGLLGKQKVGSSMRDLTTEVEKTLKEKKLLTLEQLADLSKYEIDDCKASDFNLEDLMSCIERAEKYISEKDKTAFDKTYEDIHKTIRVATSYEYDPNILHHDRIIKMLSDRVVAPNKLTIATTNYDTLFEDAAKAQDFSVVDGFSYDANPVFDADNFEWNLVRDIPNLATSELEYKKQVINLIKLHGSLTWERDTDGLVHRRLKTQVSQPIMIFPSSDKYLQSYTEPYFDLFSKFQELLNRPDTLLITNGFSFGDNHISQMVHHAIMHNGGLSVMITDNNITSQSSSGWLDIYNLMEARYPVIFVKSTLNSLSDYLGEVPQ</sequence>
<name>A0AAJ1RA89_9LACO</name>
<dbReference type="SUPFAM" id="SSF52467">
    <property type="entry name" value="DHS-like NAD/FAD-binding domain"/>
    <property type="match status" value="1"/>
</dbReference>
<dbReference type="EMBL" id="SDWY01000001">
    <property type="protein sequence ID" value="MDN6899863.1"/>
    <property type="molecule type" value="Genomic_DNA"/>
</dbReference>
<accession>A0AAJ1RA89</accession>
<protein>
    <submittedName>
        <fullName evidence="1">SIR2 family protein</fullName>
    </submittedName>
</protein>